<dbReference type="EMBL" id="ACIP02000002">
    <property type="protein sequence ID" value="EEP28571.1"/>
    <property type="molecule type" value="Genomic_DNA"/>
</dbReference>
<keyword evidence="1" id="KW-0812">Transmembrane</keyword>
<gene>
    <name evidence="2" type="ORF">GCWU000342_01381</name>
</gene>
<dbReference type="Pfam" id="PF06695">
    <property type="entry name" value="Sm_multidrug_ex"/>
    <property type="match status" value="1"/>
</dbReference>
<evidence type="ECO:0000313" key="3">
    <source>
        <dbReference type="Proteomes" id="UP000003494"/>
    </source>
</evidence>
<protein>
    <submittedName>
        <fullName evidence="2">Small multi-drug export protein</fullName>
    </submittedName>
</protein>
<name>C4GBS8_9FIRM</name>
<dbReference type="AlphaFoldDB" id="C4GBS8"/>
<dbReference type="eggNOG" id="COG2426">
    <property type="taxonomic scope" value="Bacteria"/>
</dbReference>
<organism evidence="2 3">
    <name type="scientific">Shuttleworthella satelles DSM 14600</name>
    <dbReference type="NCBI Taxonomy" id="626523"/>
    <lineage>
        <taxon>Bacteria</taxon>
        <taxon>Bacillati</taxon>
        <taxon>Bacillota</taxon>
        <taxon>Clostridia</taxon>
        <taxon>Lachnospirales</taxon>
        <taxon>Lachnospiraceae</taxon>
        <taxon>Shuttleworthella</taxon>
    </lineage>
</organism>
<feature type="transmembrane region" description="Helical" evidence="1">
    <location>
        <begin position="150"/>
        <end position="172"/>
    </location>
</feature>
<dbReference type="PANTHER" id="PTHR36007">
    <property type="entry name" value="TRANSPORT PROTEIN-RELATED"/>
    <property type="match status" value="1"/>
</dbReference>
<dbReference type="Proteomes" id="UP000003494">
    <property type="component" value="Unassembled WGS sequence"/>
</dbReference>
<evidence type="ECO:0000313" key="2">
    <source>
        <dbReference type="EMBL" id="EEP28571.1"/>
    </source>
</evidence>
<proteinExistence type="predicted"/>
<feature type="transmembrane region" description="Helical" evidence="1">
    <location>
        <begin position="56"/>
        <end position="76"/>
    </location>
</feature>
<dbReference type="HOGENOM" id="CLU_075669_1_0_9"/>
<accession>C4GBS8</accession>
<feature type="transmembrane region" description="Helical" evidence="1">
    <location>
        <begin position="27"/>
        <end position="50"/>
    </location>
</feature>
<feature type="transmembrane region" description="Helical" evidence="1">
    <location>
        <begin position="112"/>
        <end position="138"/>
    </location>
</feature>
<dbReference type="InterPro" id="IPR009577">
    <property type="entry name" value="Sm_multidrug_ex"/>
</dbReference>
<dbReference type="PANTHER" id="PTHR36007:SF2">
    <property type="entry name" value="TRANSPORT PROTEIN-RELATED"/>
    <property type="match status" value="1"/>
</dbReference>
<comment type="caution">
    <text evidence="2">The sequence shown here is derived from an EMBL/GenBank/DDBJ whole genome shotgun (WGS) entry which is preliminary data.</text>
</comment>
<dbReference type="STRING" id="626523.GCWU000342_01381"/>
<keyword evidence="3" id="KW-1185">Reference proteome</keyword>
<keyword evidence="1" id="KW-1133">Transmembrane helix</keyword>
<evidence type="ECO:0000256" key="1">
    <source>
        <dbReference type="SAM" id="Phobius"/>
    </source>
</evidence>
<sequence>MREEENFMEALVSWFTMTLGQHISKEAVVFIISMVPLLELRGGLLAASLLKIPLLTAIPICIIGNIIPIPFILLFIRRIFLWMKKFKGMGRLIEKLEARAMKKSGQVSSAEFWGLALFVGIPLPGTGAWTGSLIAALLEMDIKKAVIAELVGVAIATVIMSAVSYGLLGLFLH</sequence>
<reference evidence="2" key="1">
    <citation type="submission" date="2009-04" db="EMBL/GenBank/DDBJ databases">
        <authorList>
            <person name="Weinstock G."/>
            <person name="Sodergren E."/>
            <person name="Clifton S."/>
            <person name="Fulton L."/>
            <person name="Fulton B."/>
            <person name="Courtney L."/>
            <person name="Fronick C."/>
            <person name="Harrison M."/>
            <person name="Strong C."/>
            <person name="Farmer C."/>
            <person name="Delahaunty K."/>
            <person name="Markovic C."/>
            <person name="Hall O."/>
            <person name="Minx P."/>
            <person name="Tomlinson C."/>
            <person name="Mitreva M."/>
            <person name="Nelson J."/>
            <person name="Hou S."/>
            <person name="Wollam A."/>
            <person name="Pepin K.H."/>
            <person name="Johnson M."/>
            <person name="Bhonagiri V."/>
            <person name="Nash W.E."/>
            <person name="Warren W."/>
            <person name="Chinwalla A."/>
            <person name="Mardis E.R."/>
            <person name="Wilson R.K."/>
        </authorList>
    </citation>
    <scope>NUCLEOTIDE SEQUENCE [LARGE SCALE GENOMIC DNA]</scope>
    <source>
        <strain evidence="2">DSM 14600</strain>
    </source>
</reference>
<keyword evidence="1" id="KW-0472">Membrane</keyword>